<sequence length="84" mass="9205">MLLWTDGDPIPRALDGHQSHRGVASTYQEYKLGRTNQVADALSRKTELAAFKSEAVAATSRVTSTLPHRIRDGLGTREKPFAPS</sequence>
<comment type="caution">
    <text evidence="1">The sequence shown here is derived from an EMBL/GenBank/DDBJ whole genome shotgun (WGS) entry which is preliminary data.</text>
</comment>
<accession>A0AAD4USW3</accession>
<dbReference type="EMBL" id="JAJFAZ020000010">
    <property type="protein sequence ID" value="KAI5311494.1"/>
    <property type="molecule type" value="Genomic_DNA"/>
</dbReference>
<dbReference type="AlphaFoldDB" id="A0AAD4USW3"/>
<organism evidence="1 2">
    <name type="scientific">Prunus dulcis</name>
    <name type="common">Almond</name>
    <name type="synonym">Amygdalus dulcis</name>
    <dbReference type="NCBI Taxonomy" id="3755"/>
    <lineage>
        <taxon>Eukaryota</taxon>
        <taxon>Viridiplantae</taxon>
        <taxon>Streptophyta</taxon>
        <taxon>Embryophyta</taxon>
        <taxon>Tracheophyta</taxon>
        <taxon>Spermatophyta</taxon>
        <taxon>Magnoliopsida</taxon>
        <taxon>eudicotyledons</taxon>
        <taxon>Gunneridae</taxon>
        <taxon>Pentapetalae</taxon>
        <taxon>rosids</taxon>
        <taxon>fabids</taxon>
        <taxon>Rosales</taxon>
        <taxon>Rosaceae</taxon>
        <taxon>Amygdaloideae</taxon>
        <taxon>Amygdaleae</taxon>
        <taxon>Prunus</taxon>
    </lineage>
</organism>
<gene>
    <name evidence="1" type="ORF">L3X38_000220</name>
</gene>
<keyword evidence="1" id="KW-0496">Mitochondrion</keyword>
<evidence type="ECO:0000313" key="2">
    <source>
        <dbReference type="Proteomes" id="UP001054821"/>
    </source>
</evidence>
<dbReference type="Proteomes" id="UP001054821">
    <property type="component" value="Mitochondrion MT"/>
</dbReference>
<protein>
    <submittedName>
        <fullName evidence="1">Uncharacterized protein</fullName>
    </submittedName>
</protein>
<evidence type="ECO:0000313" key="1">
    <source>
        <dbReference type="EMBL" id="KAI5311494.1"/>
    </source>
</evidence>
<name>A0AAD4USW3_PRUDU</name>
<proteinExistence type="predicted"/>
<reference evidence="1 2" key="1">
    <citation type="journal article" date="2022" name="G3 (Bethesda)">
        <title>Whole-genome sequence and methylome profiling of the almond [Prunus dulcis (Mill.) D.A. Webb] cultivar 'Nonpareil'.</title>
        <authorList>
            <person name="D'Amico-Willman K.M."/>
            <person name="Ouma W.Z."/>
            <person name="Meulia T."/>
            <person name="Sideli G.M."/>
            <person name="Gradziel T.M."/>
            <person name="Fresnedo-Ramirez J."/>
        </authorList>
    </citation>
    <scope>NUCLEOTIDE SEQUENCE [LARGE SCALE GENOMIC DNA]</scope>
    <source>
        <strain evidence="1">Clone GOH B32 T37-40</strain>
    </source>
</reference>
<keyword evidence="2" id="KW-1185">Reference proteome</keyword>
<geneLocation type="mitochondrion" evidence="1"/>